<sequence length="53" mass="6067">MPSHKLMLFYFQPFSHFLFIISVGGVAICKKASYDFAPTRSHAYLGRTQKNIT</sequence>
<gene>
    <name evidence="1" type="ORF">MENTE1834_LOCUS5354</name>
</gene>
<protein>
    <submittedName>
        <fullName evidence="1">Uncharacterized protein</fullName>
    </submittedName>
</protein>
<reference evidence="1" key="1">
    <citation type="submission" date="2023-11" db="EMBL/GenBank/DDBJ databases">
        <authorList>
            <person name="Poullet M."/>
        </authorList>
    </citation>
    <scope>NUCLEOTIDE SEQUENCE</scope>
    <source>
        <strain evidence="1">E1834</strain>
    </source>
</reference>
<keyword evidence="2" id="KW-1185">Reference proteome</keyword>
<name>A0ACB0XYS2_MELEN</name>
<evidence type="ECO:0000313" key="2">
    <source>
        <dbReference type="Proteomes" id="UP001497535"/>
    </source>
</evidence>
<proteinExistence type="predicted"/>
<organism evidence="1 2">
    <name type="scientific">Meloidogyne enterolobii</name>
    <name type="common">Root-knot nematode worm</name>
    <name type="synonym">Meloidogyne mayaguensis</name>
    <dbReference type="NCBI Taxonomy" id="390850"/>
    <lineage>
        <taxon>Eukaryota</taxon>
        <taxon>Metazoa</taxon>
        <taxon>Ecdysozoa</taxon>
        <taxon>Nematoda</taxon>
        <taxon>Chromadorea</taxon>
        <taxon>Rhabditida</taxon>
        <taxon>Tylenchina</taxon>
        <taxon>Tylenchomorpha</taxon>
        <taxon>Tylenchoidea</taxon>
        <taxon>Meloidogynidae</taxon>
        <taxon>Meloidogyninae</taxon>
        <taxon>Meloidogyne</taxon>
    </lineage>
</organism>
<dbReference type="EMBL" id="CAVMJV010000004">
    <property type="protein sequence ID" value="CAK5023973.1"/>
    <property type="molecule type" value="Genomic_DNA"/>
</dbReference>
<evidence type="ECO:0000313" key="1">
    <source>
        <dbReference type="EMBL" id="CAK5023973.1"/>
    </source>
</evidence>
<comment type="caution">
    <text evidence="1">The sequence shown here is derived from an EMBL/GenBank/DDBJ whole genome shotgun (WGS) entry which is preliminary data.</text>
</comment>
<dbReference type="Proteomes" id="UP001497535">
    <property type="component" value="Unassembled WGS sequence"/>
</dbReference>
<accession>A0ACB0XYS2</accession>